<dbReference type="SUPFAM" id="SSF88713">
    <property type="entry name" value="Glycoside hydrolase/deacetylase"/>
    <property type="match status" value="1"/>
</dbReference>
<gene>
    <name evidence="6" type="ORF">FHX44_114490</name>
</gene>
<sequence>MLSSELLGLPPDARVLIVNADDLGMSRAVNAGVIAAVEEGIATSCSLMVPCPGAGQAMRLLRERPHVPFGIHLTLVRDHPLDRWAPVAPAGEVPTLVEADGLLPRYGQVERLVARARIEEVEREFRAQLDVVLAAGLHPTHLDFHSIADGGRDDVLDLAVALAEEHRLAVRVWLEPGRRRARRNGRPVVDHPFLDSTRLHPATKADRYAELLRALPPGLTEWAVHPATADRDGERGRRADLEFLVSPLARELVADEGVVLVDYRPVQEAWNRVIP</sequence>
<dbReference type="InterPro" id="IPR011330">
    <property type="entry name" value="Glyco_hydro/deAcase_b/a-brl"/>
</dbReference>
<evidence type="ECO:0000256" key="3">
    <source>
        <dbReference type="ARBA" id="ARBA00022801"/>
    </source>
</evidence>
<dbReference type="GO" id="GO:0019213">
    <property type="term" value="F:deacetylase activity"/>
    <property type="evidence" value="ECO:0007669"/>
    <property type="project" value="TreeGrafter"/>
</dbReference>
<dbReference type="RefSeq" id="WP_212612596.1">
    <property type="nucleotide sequence ID" value="NZ_VIWU01000001.1"/>
</dbReference>
<reference evidence="6 7" key="1">
    <citation type="submission" date="2019-06" db="EMBL/GenBank/DDBJ databases">
        <title>Sequencing the genomes of 1000 actinobacteria strains.</title>
        <authorList>
            <person name="Klenk H.-P."/>
        </authorList>
    </citation>
    <scope>NUCLEOTIDE SEQUENCE [LARGE SCALE GENOMIC DNA]</scope>
    <source>
        <strain evidence="6 7">DSM 45671</strain>
    </source>
</reference>
<evidence type="ECO:0000313" key="6">
    <source>
        <dbReference type="EMBL" id="TWF78567.1"/>
    </source>
</evidence>
<protein>
    <recommendedName>
        <fullName evidence="8">Glycoside hydrolase/deacetylase ChbG (UPF0249 family)</fullName>
    </recommendedName>
</protein>
<evidence type="ECO:0000256" key="1">
    <source>
        <dbReference type="ARBA" id="ARBA00001946"/>
    </source>
</evidence>
<dbReference type="GO" id="GO:0016787">
    <property type="term" value="F:hydrolase activity"/>
    <property type="evidence" value="ECO:0007669"/>
    <property type="project" value="UniProtKB-KW"/>
</dbReference>
<dbReference type="Gene3D" id="3.20.20.370">
    <property type="entry name" value="Glycoside hydrolase/deacetylase"/>
    <property type="match status" value="1"/>
</dbReference>
<dbReference type="AlphaFoldDB" id="A0A561SUM6"/>
<evidence type="ECO:0000256" key="2">
    <source>
        <dbReference type="ARBA" id="ARBA00022723"/>
    </source>
</evidence>
<comment type="caution">
    <text evidence="6">The sequence shown here is derived from an EMBL/GenBank/DDBJ whole genome shotgun (WGS) entry which is preliminary data.</text>
</comment>
<evidence type="ECO:0000313" key="7">
    <source>
        <dbReference type="Proteomes" id="UP000321261"/>
    </source>
</evidence>
<evidence type="ECO:0008006" key="8">
    <source>
        <dbReference type="Google" id="ProtNLM"/>
    </source>
</evidence>
<keyword evidence="4" id="KW-0460">Magnesium</keyword>
<keyword evidence="2" id="KW-0479">Metal-binding</keyword>
<dbReference type="InterPro" id="IPR006879">
    <property type="entry name" value="YdjC-like"/>
</dbReference>
<keyword evidence="3" id="KW-0378">Hydrolase</keyword>
<dbReference type="Pfam" id="PF04794">
    <property type="entry name" value="YdjC"/>
    <property type="match status" value="1"/>
</dbReference>
<keyword evidence="5" id="KW-0119">Carbohydrate metabolism</keyword>
<dbReference type="EMBL" id="VIWU01000001">
    <property type="protein sequence ID" value="TWF78567.1"/>
    <property type="molecule type" value="Genomic_DNA"/>
</dbReference>
<dbReference type="GO" id="GO:0005975">
    <property type="term" value="P:carbohydrate metabolic process"/>
    <property type="evidence" value="ECO:0007669"/>
    <property type="project" value="InterPro"/>
</dbReference>
<organism evidence="6 7">
    <name type="scientific">Pseudonocardia hierapolitana</name>
    <dbReference type="NCBI Taxonomy" id="1128676"/>
    <lineage>
        <taxon>Bacteria</taxon>
        <taxon>Bacillati</taxon>
        <taxon>Actinomycetota</taxon>
        <taxon>Actinomycetes</taxon>
        <taxon>Pseudonocardiales</taxon>
        <taxon>Pseudonocardiaceae</taxon>
        <taxon>Pseudonocardia</taxon>
    </lineage>
</organism>
<evidence type="ECO:0000256" key="4">
    <source>
        <dbReference type="ARBA" id="ARBA00022842"/>
    </source>
</evidence>
<dbReference type="Proteomes" id="UP000321261">
    <property type="component" value="Unassembled WGS sequence"/>
</dbReference>
<dbReference type="GO" id="GO:0046872">
    <property type="term" value="F:metal ion binding"/>
    <property type="evidence" value="ECO:0007669"/>
    <property type="project" value="UniProtKB-KW"/>
</dbReference>
<comment type="cofactor">
    <cofactor evidence="1">
        <name>Mg(2+)</name>
        <dbReference type="ChEBI" id="CHEBI:18420"/>
    </cofactor>
</comment>
<keyword evidence="7" id="KW-1185">Reference proteome</keyword>
<evidence type="ECO:0000256" key="5">
    <source>
        <dbReference type="ARBA" id="ARBA00023277"/>
    </source>
</evidence>
<name>A0A561SUM6_9PSEU</name>
<accession>A0A561SUM6</accession>
<dbReference type="PANTHER" id="PTHR31609:SF1">
    <property type="entry name" value="CARBOHYDRATE DEACETYLASE"/>
    <property type="match status" value="1"/>
</dbReference>
<dbReference type="PANTHER" id="PTHR31609">
    <property type="entry name" value="YDJC DEACETYLASE FAMILY MEMBER"/>
    <property type="match status" value="1"/>
</dbReference>
<proteinExistence type="predicted"/>